<dbReference type="OrthoDB" id="92254at2"/>
<organism evidence="3 4">
    <name type="scientific">Paraburkholderia sacchari</name>
    <dbReference type="NCBI Taxonomy" id="159450"/>
    <lineage>
        <taxon>Bacteria</taxon>
        <taxon>Pseudomonadati</taxon>
        <taxon>Pseudomonadota</taxon>
        <taxon>Betaproteobacteria</taxon>
        <taxon>Burkholderiales</taxon>
        <taxon>Burkholderiaceae</taxon>
        <taxon>Paraburkholderia</taxon>
    </lineage>
</organism>
<dbReference type="AlphaFoldDB" id="A0A8T6ZMV7"/>
<feature type="domain" description="Transglycosylase SLT" evidence="2">
    <location>
        <begin position="91"/>
        <end position="182"/>
    </location>
</feature>
<dbReference type="CDD" id="cd00254">
    <property type="entry name" value="LT-like"/>
    <property type="match status" value="1"/>
</dbReference>
<comment type="caution">
    <text evidence="3">The sequence shown here is derived from an EMBL/GenBank/DDBJ whole genome shotgun (WGS) entry which is preliminary data.</text>
</comment>
<dbReference type="Pfam" id="PF01464">
    <property type="entry name" value="SLT"/>
    <property type="match status" value="1"/>
</dbReference>
<accession>A0A8T6ZMV7</accession>
<keyword evidence="4" id="KW-1185">Reference proteome</keyword>
<dbReference type="EMBL" id="JTDB02000010">
    <property type="protein sequence ID" value="NLP64899.1"/>
    <property type="molecule type" value="Genomic_DNA"/>
</dbReference>
<evidence type="ECO:0000313" key="4">
    <source>
        <dbReference type="Proteomes" id="UP000030460"/>
    </source>
</evidence>
<dbReference type="PANTHER" id="PTHR37423:SF2">
    <property type="entry name" value="MEMBRANE-BOUND LYTIC MUREIN TRANSGLYCOSYLASE C"/>
    <property type="match status" value="1"/>
</dbReference>
<dbReference type="Proteomes" id="UP000030460">
    <property type="component" value="Unassembled WGS sequence"/>
</dbReference>
<reference evidence="3" key="1">
    <citation type="journal article" date="2015" name="Genome Announc.">
        <title>Draft Genome Sequence of the Polyhydroxyalkanoate-Producing Bacterium Burkholderia sacchari LMG 19450 Isolated from Brazilian Sugarcane Plantation Soil.</title>
        <authorList>
            <person name="Alexandrino P.M."/>
            <person name="Mendonca T.T."/>
            <person name="Guaman Bautista L.P."/>
            <person name="Cherix J."/>
            <person name="Lozano-Sakalauskas G.C."/>
            <person name="Fujita A."/>
            <person name="Ramos Filho E."/>
            <person name="Long P."/>
            <person name="Padilla G."/>
            <person name="Taciro M.K."/>
            <person name="Gomez J.G."/>
            <person name="Silva L.F."/>
        </authorList>
    </citation>
    <scope>NUCLEOTIDE SEQUENCE</scope>
    <source>
        <strain evidence="3">LMG 19450</strain>
    </source>
</reference>
<sequence>MFAILSGDFIFWPRVHAYRVRRIVFAAAILILGSLTGQCYSADSPFWPTPIQTVDEPRGGALTADEIASVVSERFHIGLPDALDISYAVLNAARRYTMSPLLLLAVIAVESSFDRFAVSVVGARGLMQVLPSQHRDRVLRSSDLTDARTNVRIGSAILQDYIRASDGNLEDALYRYSGGAKGYARRVVDHMSMMKAEFGL</sequence>
<gene>
    <name evidence="3" type="ORF">NH14_027905</name>
</gene>
<name>A0A8T6ZMV7_9BURK</name>
<dbReference type="SUPFAM" id="SSF53955">
    <property type="entry name" value="Lysozyme-like"/>
    <property type="match status" value="1"/>
</dbReference>
<dbReference type="PANTHER" id="PTHR37423">
    <property type="entry name" value="SOLUBLE LYTIC MUREIN TRANSGLYCOSYLASE-RELATED"/>
    <property type="match status" value="1"/>
</dbReference>
<comment type="similarity">
    <text evidence="1">Belongs to the transglycosylase Slt family.</text>
</comment>
<evidence type="ECO:0000313" key="3">
    <source>
        <dbReference type="EMBL" id="NLP64899.1"/>
    </source>
</evidence>
<evidence type="ECO:0000259" key="2">
    <source>
        <dbReference type="Pfam" id="PF01464"/>
    </source>
</evidence>
<dbReference type="RefSeq" id="WP_052148328.1">
    <property type="nucleotide sequence ID" value="NZ_CADFGF010000014.1"/>
</dbReference>
<reference evidence="3" key="2">
    <citation type="submission" date="2020-04" db="EMBL/GenBank/DDBJ databases">
        <authorList>
            <person name="Alexandrino P."/>
            <person name="Mendonca T."/>
            <person name="Guaman L."/>
            <person name="Cherix J."/>
            <person name="Lozano-Sakalauskas G."/>
            <person name="Fujita A."/>
            <person name="Filho E.R."/>
            <person name="Long P."/>
            <person name="Padilla G."/>
            <person name="Taciro M.K."/>
            <person name="Gomez J.G."/>
            <person name="Silva L.F."/>
            <person name="Torres M."/>
        </authorList>
    </citation>
    <scope>NUCLEOTIDE SEQUENCE</scope>
    <source>
        <strain evidence="3">LMG 19450</strain>
    </source>
</reference>
<evidence type="ECO:0000256" key="1">
    <source>
        <dbReference type="ARBA" id="ARBA00007734"/>
    </source>
</evidence>
<proteinExistence type="inferred from homology"/>
<dbReference type="InterPro" id="IPR023346">
    <property type="entry name" value="Lysozyme-like_dom_sf"/>
</dbReference>
<dbReference type="Gene3D" id="1.10.530.10">
    <property type="match status" value="1"/>
</dbReference>
<protein>
    <submittedName>
        <fullName evidence="3">Lytic transglycosylase domain-containing protein</fullName>
    </submittedName>
</protein>
<dbReference type="InterPro" id="IPR008258">
    <property type="entry name" value="Transglycosylase_SLT_dom_1"/>
</dbReference>